<protein>
    <submittedName>
        <fullName evidence="2">Uncharacterized protein</fullName>
    </submittedName>
</protein>
<evidence type="ECO:0000256" key="1">
    <source>
        <dbReference type="SAM" id="MobiDB-lite"/>
    </source>
</evidence>
<proteinExistence type="predicted"/>
<keyword evidence="3" id="KW-1185">Reference proteome</keyword>
<sequence length="483" mass="53015">MKDHEPSPLAFEYPPPDSYFLKQHHADTLNGNDADTDADADTVYKELSLLAKFEAVANEAGGLAVQSNSRAQSLSQPFASSPIHILRDGTGGRVSVLSVPSALEALEVCHSNGGTGSSRGAEESLVTQSDGPTNSSSKPFQTTISTNTGGSSSSPIVEVIDSLQQDALSQVIDGIVAGGDGDHVIDDDCLQSGGGDPTAEFLVCHGGCVTDGSSAPLENRTNRLPAFTAHQQTQHIQLPLLQQPQQQQKRQQNQQQQTNTHSRDAEDNAISLDIHQRVDDEIIQSRMDIEHRRQTYISTNHRLRLPPFPPAVAKTAGHSSKMTTMRYRVSNMPPFDRQHRFARRDYTSPMYLEDFVLTRRGSTNDKNWTTSLSPRATVLPFGPTIDAKKQALQGLESSDFAPTESPSSSEWSRWLPEPSPGHEVHPPTEPGPVYGVNRPKFTHRYAMYDVPFYGIENVEISSSRYQLLSQTDSTKELEDVTLQ</sequence>
<name>A0A9P5RWH7_9FUNG</name>
<feature type="compositionally biased region" description="Low complexity" evidence="1">
    <location>
        <begin position="142"/>
        <end position="154"/>
    </location>
</feature>
<evidence type="ECO:0000313" key="2">
    <source>
        <dbReference type="EMBL" id="KAF9149463.1"/>
    </source>
</evidence>
<reference evidence="2" key="1">
    <citation type="journal article" date="2020" name="Fungal Divers.">
        <title>Resolving the Mortierellaceae phylogeny through synthesis of multi-gene phylogenetics and phylogenomics.</title>
        <authorList>
            <person name="Vandepol N."/>
            <person name="Liber J."/>
            <person name="Desiro A."/>
            <person name="Na H."/>
            <person name="Kennedy M."/>
            <person name="Barry K."/>
            <person name="Grigoriev I.V."/>
            <person name="Miller A.N."/>
            <person name="O'Donnell K."/>
            <person name="Stajich J.E."/>
            <person name="Bonito G."/>
        </authorList>
    </citation>
    <scope>NUCLEOTIDE SEQUENCE</scope>
    <source>
        <strain evidence="2">NRRL 6426</strain>
    </source>
</reference>
<dbReference type="Proteomes" id="UP000748756">
    <property type="component" value="Unassembled WGS sequence"/>
</dbReference>
<evidence type="ECO:0000313" key="3">
    <source>
        <dbReference type="Proteomes" id="UP000748756"/>
    </source>
</evidence>
<gene>
    <name evidence="2" type="ORF">BG015_008738</name>
</gene>
<dbReference type="AlphaFoldDB" id="A0A9P5RWH7"/>
<accession>A0A9P5RWH7</accession>
<feature type="compositionally biased region" description="Low complexity" evidence="1">
    <location>
        <begin position="243"/>
        <end position="257"/>
    </location>
</feature>
<organism evidence="2 3">
    <name type="scientific">Linnemannia schmuckeri</name>
    <dbReference type="NCBI Taxonomy" id="64567"/>
    <lineage>
        <taxon>Eukaryota</taxon>
        <taxon>Fungi</taxon>
        <taxon>Fungi incertae sedis</taxon>
        <taxon>Mucoromycota</taxon>
        <taxon>Mortierellomycotina</taxon>
        <taxon>Mortierellomycetes</taxon>
        <taxon>Mortierellales</taxon>
        <taxon>Mortierellaceae</taxon>
        <taxon>Linnemannia</taxon>
    </lineage>
</organism>
<feature type="region of interest" description="Disordered" evidence="1">
    <location>
        <begin position="243"/>
        <end position="273"/>
    </location>
</feature>
<feature type="compositionally biased region" description="Polar residues" evidence="1">
    <location>
        <begin position="125"/>
        <end position="141"/>
    </location>
</feature>
<dbReference type="EMBL" id="JAAAUQ010000526">
    <property type="protein sequence ID" value="KAF9149463.1"/>
    <property type="molecule type" value="Genomic_DNA"/>
</dbReference>
<comment type="caution">
    <text evidence="2">The sequence shown here is derived from an EMBL/GenBank/DDBJ whole genome shotgun (WGS) entry which is preliminary data.</text>
</comment>
<feature type="non-terminal residue" evidence="2">
    <location>
        <position position="483"/>
    </location>
</feature>
<dbReference type="OrthoDB" id="2425412at2759"/>
<feature type="region of interest" description="Disordered" evidence="1">
    <location>
        <begin position="393"/>
        <end position="432"/>
    </location>
</feature>
<feature type="region of interest" description="Disordered" evidence="1">
    <location>
        <begin position="113"/>
        <end position="154"/>
    </location>
</feature>